<dbReference type="EMBL" id="CP009687">
    <property type="protein sequence ID" value="AKL94366.1"/>
    <property type="molecule type" value="Genomic_DNA"/>
</dbReference>
<dbReference type="InterPro" id="IPR052027">
    <property type="entry name" value="PspC"/>
</dbReference>
<gene>
    <name evidence="6" type="ORF">CACET_c08580</name>
</gene>
<dbReference type="InterPro" id="IPR007168">
    <property type="entry name" value="Phageshock_PspC_N"/>
</dbReference>
<dbReference type="RefSeq" id="WP_044823486.1">
    <property type="nucleotide sequence ID" value="NZ_CP009687.1"/>
</dbReference>
<evidence type="ECO:0000256" key="1">
    <source>
        <dbReference type="ARBA" id="ARBA00004162"/>
    </source>
</evidence>
<dbReference type="PATRIC" id="fig|84022.5.peg.2469"/>
<evidence type="ECO:0000256" key="4">
    <source>
        <dbReference type="ARBA" id="ARBA00022989"/>
    </source>
</evidence>
<name>A0A0D8IEK8_9CLOT</name>
<organism evidence="6 7">
    <name type="scientific">Clostridium aceticum</name>
    <dbReference type="NCBI Taxonomy" id="84022"/>
    <lineage>
        <taxon>Bacteria</taxon>
        <taxon>Bacillati</taxon>
        <taxon>Bacillota</taxon>
        <taxon>Clostridia</taxon>
        <taxon>Eubacteriales</taxon>
        <taxon>Clostridiaceae</taxon>
        <taxon>Clostridium</taxon>
    </lineage>
</organism>
<comment type="subcellular location">
    <subcellularLocation>
        <location evidence="1">Cell membrane</location>
        <topology evidence="1">Single-pass membrane protein</topology>
    </subcellularLocation>
</comment>
<reference evidence="6 7" key="1">
    <citation type="submission" date="2014-10" db="EMBL/GenBank/DDBJ databases">
        <title>Genome sequence of Clostridium aceticum DSM 1496.</title>
        <authorList>
            <person name="Poehlein A."/>
            <person name="Schiel-Bengelsdorf B."/>
            <person name="Gottschalk G."/>
            <person name="Duerre P."/>
            <person name="Daniel R."/>
        </authorList>
    </citation>
    <scope>NUCLEOTIDE SEQUENCE [LARGE SCALE GENOMIC DNA]</scope>
    <source>
        <strain evidence="6 7">DSM 1496</strain>
    </source>
</reference>
<evidence type="ECO:0000256" key="3">
    <source>
        <dbReference type="ARBA" id="ARBA00022692"/>
    </source>
</evidence>
<keyword evidence="4" id="KW-1133">Transmembrane helix</keyword>
<dbReference type="Proteomes" id="UP000035704">
    <property type="component" value="Chromosome"/>
</dbReference>
<evidence type="ECO:0000256" key="5">
    <source>
        <dbReference type="ARBA" id="ARBA00023136"/>
    </source>
</evidence>
<dbReference type="KEGG" id="cace:CACET_c08580"/>
<dbReference type="STRING" id="84022.CACET_c08580"/>
<dbReference type="GO" id="GO:0005886">
    <property type="term" value="C:plasma membrane"/>
    <property type="evidence" value="ECO:0007669"/>
    <property type="project" value="UniProtKB-SubCell"/>
</dbReference>
<protein>
    <submittedName>
        <fullName evidence="6">Phage shock protein C (PspC) family protein</fullName>
    </submittedName>
</protein>
<accession>A0A0D8IEK8</accession>
<sequence length="63" mass="6819">MAKKLYLSETDKKIAGVCGGIAEYFAIDPTLVRLGWVIFSLAGGSGVLGYIIAALVIPRKHYY</sequence>
<keyword evidence="2" id="KW-1003">Cell membrane</keyword>
<dbReference type="Pfam" id="PF04024">
    <property type="entry name" value="PspC"/>
    <property type="match status" value="1"/>
</dbReference>
<dbReference type="PANTHER" id="PTHR33885:SF3">
    <property type="entry name" value="PHAGE SHOCK PROTEIN C"/>
    <property type="match status" value="1"/>
</dbReference>
<proteinExistence type="predicted"/>
<keyword evidence="7" id="KW-1185">Reference proteome</keyword>
<dbReference type="AlphaFoldDB" id="A0A0D8IEK8"/>
<evidence type="ECO:0000256" key="2">
    <source>
        <dbReference type="ARBA" id="ARBA00022475"/>
    </source>
</evidence>
<keyword evidence="3" id="KW-0812">Transmembrane</keyword>
<dbReference type="OrthoDB" id="9815286at2"/>
<evidence type="ECO:0000313" key="6">
    <source>
        <dbReference type="EMBL" id="AKL94366.1"/>
    </source>
</evidence>
<keyword evidence="5" id="KW-0472">Membrane</keyword>
<evidence type="ECO:0000313" key="7">
    <source>
        <dbReference type="Proteomes" id="UP000035704"/>
    </source>
</evidence>
<dbReference type="PANTHER" id="PTHR33885">
    <property type="entry name" value="PHAGE SHOCK PROTEIN C"/>
    <property type="match status" value="1"/>
</dbReference>